<keyword evidence="1" id="KW-0732">Signal</keyword>
<reference evidence="3 4" key="1">
    <citation type="submission" date="2019-06" db="EMBL/GenBank/DDBJ databases">
        <title>Analysis of the biodiversity of Brassica napus bacterial endophytes for the selection of potential efficient biofertilizers for rapeseed crops.</title>
        <authorList>
            <person name="Jimenez-Gomez A."/>
            <person name="Saati-Santamaria Z."/>
            <person name="Menendez E."/>
            <person name="Rivas R."/>
            <person name="Mateos P.F."/>
            <person name="Velazquez E."/>
            <person name="Garcia-Fraile P."/>
        </authorList>
    </citation>
    <scope>NUCLEOTIDE SEQUENCE [LARGE SCALE GENOMIC DNA]</scope>
    <source>
        <strain evidence="3 4">CDVBN10</strain>
    </source>
</reference>
<accession>A0A7V8UFI9</accession>
<dbReference type="Proteomes" id="UP000572407">
    <property type="component" value="Unassembled WGS sequence"/>
</dbReference>
<gene>
    <name evidence="3" type="ORF">FHK92_22940</name>
</gene>
<comment type="caution">
    <text evidence="3">The sequence shown here is derived from an EMBL/GenBank/DDBJ whole genome shotgun (WGS) entry which is preliminary data.</text>
</comment>
<dbReference type="EMBL" id="VDLV01000047">
    <property type="protein sequence ID" value="MBA1380621.1"/>
    <property type="molecule type" value="Genomic_DNA"/>
</dbReference>
<feature type="signal peptide" evidence="1">
    <location>
        <begin position="1"/>
        <end position="21"/>
    </location>
</feature>
<dbReference type="Pfam" id="PF07007">
    <property type="entry name" value="LprI"/>
    <property type="match status" value="1"/>
</dbReference>
<evidence type="ECO:0000313" key="4">
    <source>
        <dbReference type="Proteomes" id="UP000572407"/>
    </source>
</evidence>
<protein>
    <submittedName>
        <fullName evidence="3">DUF1311 domain-containing protein</fullName>
    </submittedName>
</protein>
<dbReference type="AlphaFoldDB" id="A0A7V8UFI9"/>
<dbReference type="Gene3D" id="1.20.1270.180">
    <property type="match status" value="1"/>
</dbReference>
<organism evidence="3 4">
    <name type="scientific">Pseudomonas brassicacearum subsp. neoaurantiaca</name>
    <dbReference type="NCBI Taxonomy" id="494916"/>
    <lineage>
        <taxon>Bacteria</taxon>
        <taxon>Pseudomonadati</taxon>
        <taxon>Pseudomonadota</taxon>
        <taxon>Gammaproteobacteria</taxon>
        <taxon>Pseudomonadales</taxon>
        <taxon>Pseudomonadaceae</taxon>
        <taxon>Pseudomonas</taxon>
    </lineage>
</organism>
<sequence>MRLLALIYLIVHSLYSSTLSASERCVPNDTTTRGILGCVAISYEKIDRKLNQQYLSLLKSSDFHHHKLLNKGQRTWIKYRDLKCDTVFNGINPGKEAEIEKTGCLASLTSSRLSELIYIETGISNDNFYTLLSILGKDLSKTRSELLQHINDITHDFEDIEYAKQNCELVSFIHREDLMFCEARIKYKDIGLIK</sequence>
<dbReference type="PANTHER" id="PTHR39176">
    <property type="entry name" value="PERIPLASMIC PROTEIN-RELATED"/>
    <property type="match status" value="1"/>
</dbReference>
<evidence type="ECO:0000259" key="2">
    <source>
        <dbReference type="Pfam" id="PF07007"/>
    </source>
</evidence>
<dbReference type="PANTHER" id="PTHR39176:SF1">
    <property type="entry name" value="PERIPLASMIC PROTEIN"/>
    <property type="match status" value="1"/>
</dbReference>
<evidence type="ECO:0000256" key="1">
    <source>
        <dbReference type="SAM" id="SignalP"/>
    </source>
</evidence>
<dbReference type="RefSeq" id="WP_181289992.1">
    <property type="nucleotide sequence ID" value="NZ_VDLV01000047.1"/>
</dbReference>
<dbReference type="InterPro" id="IPR009739">
    <property type="entry name" value="LprI-like_N"/>
</dbReference>
<feature type="domain" description="Lysozyme inhibitor LprI-like N-terminal" evidence="2">
    <location>
        <begin position="28"/>
        <end position="116"/>
    </location>
</feature>
<evidence type="ECO:0000313" key="3">
    <source>
        <dbReference type="EMBL" id="MBA1380621.1"/>
    </source>
</evidence>
<name>A0A7V8UFI9_9PSED</name>
<feature type="chain" id="PRO_5030527435" evidence="1">
    <location>
        <begin position="22"/>
        <end position="194"/>
    </location>
</feature>
<proteinExistence type="predicted"/>